<dbReference type="PROSITE" id="PS51257">
    <property type="entry name" value="PROKAR_LIPOPROTEIN"/>
    <property type="match status" value="1"/>
</dbReference>
<reference evidence="2" key="1">
    <citation type="journal article" date="2020" name="mSystems">
        <title>Genome- and Community-Level Interaction Insights into Carbon Utilization and Element Cycling Functions of Hydrothermarchaeota in Hydrothermal Sediment.</title>
        <authorList>
            <person name="Zhou Z."/>
            <person name="Liu Y."/>
            <person name="Xu W."/>
            <person name="Pan J."/>
            <person name="Luo Z.H."/>
            <person name="Li M."/>
        </authorList>
    </citation>
    <scope>NUCLEOTIDE SEQUENCE [LARGE SCALE GENOMIC DNA]</scope>
    <source>
        <strain evidence="2">SpSt-413</strain>
    </source>
</reference>
<keyword evidence="1" id="KW-0732">Signal</keyword>
<dbReference type="EMBL" id="DSRP01000491">
    <property type="protein sequence ID" value="HGG92710.1"/>
    <property type="molecule type" value="Genomic_DNA"/>
</dbReference>
<comment type="caution">
    <text evidence="2">The sequence shown here is derived from an EMBL/GenBank/DDBJ whole genome shotgun (WGS) entry which is preliminary data.</text>
</comment>
<protein>
    <submittedName>
        <fullName evidence="2">Uncharacterized protein</fullName>
    </submittedName>
</protein>
<feature type="chain" id="PRO_5027872195" evidence="1">
    <location>
        <begin position="32"/>
        <end position="247"/>
    </location>
</feature>
<accession>A0A7C4EJ85</accession>
<evidence type="ECO:0000313" key="2">
    <source>
        <dbReference type="EMBL" id="HGG92710.1"/>
    </source>
</evidence>
<proteinExistence type="predicted"/>
<feature type="signal peptide" evidence="1">
    <location>
        <begin position="1"/>
        <end position="31"/>
    </location>
</feature>
<evidence type="ECO:0000256" key="1">
    <source>
        <dbReference type="SAM" id="SignalP"/>
    </source>
</evidence>
<sequence length="247" mass="27398">MVPRPRFFPAPVLTALLVLALCACLSRPASAIGIRLTLECAYTKISELGQPDVLNPNLPVFRYVLTLRDKNLTTSSATFFRFEANGSAFNPALSFPGVPAALAGVTPSLGNTLTVSVTPGDIVNLSFTDKSKHYRYVPYPSCEHDACITSWDYTHQVLFSLGEIFDVPEAAPKTFMMYLYNFLRTRMGEHATYSGYESAQYTYTDSPPGEELVIETRAYKSYSFSMRITNVQLLDFTLPAVTKTQLP</sequence>
<dbReference type="AlphaFoldDB" id="A0A7C4EJ85"/>
<organism evidence="2">
    <name type="scientific">Fundidesulfovibrio putealis</name>
    <dbReference type="NCBI Taxonomy" id="270496"/>
    <lineage>
        <taxon>Bacteria</taxon>
        <taxon>Pseudomonadati</taxon>
        <taxon>Thermodesulfobacteriota</taxon>
        <taxon>Desulfovibrionia</taxon>
        <taxon>Desulfovibrionales</taxon>
        <taxon>Desulfovibrionaceae</taxon>
        <taxon>Fundidesulfovibrio</taxon>
    </lineage>
</organism>
<name>A0A7C4EJ85_9BACT</name>
<gene>
    <name evidence="2" type="ORF">ENR59_07125</name>
</gene>